<evidence type="ECO:0000313" key="5">
    <source>
        <dbReference type="MGI" id="MGI:2655107"/>
    </source>
</evidence>
<feature type="repeat" description="ANK" evidence="3">
    <location>
        <begin position="248"/>
        <end position="280"/>
    </location>
</feature>
<keyword evidence="1" id="KW-0677">Repeat</keyword>
<dbReference type="GeneID" id="142687"/>
<dbReference type="Pfam" id="PF12796">
    <property type="entry name" value="Ank_2"/>
    <property type="match status" value="4"/>
</dbReference>
<evidence type="ECO:0000313" key="4">
    <source>
        <dbReference type="Ensembl" id="ENSMUSP00000159012.2"/>
    </source>
</evidence>
<dbReference type="VEuPathDB" id="HostDB:ENSMUSG00000021898"/>
<feature type="repeat" description="ANK" evidence="3">
    <location>
        <begin position="116"/>
        <end position="148"/>
    </location>
</feature>
<dbReference type="SMART" id="SM00248">
    <property type="entry name" value="ANK"/>
    <property type="match status" value="11"/>
</dbReference>
<dbReference type="PROSITE" id="PS50088">
    <property type="entry name" value="ANK_REPEAT"/>
    <property type="match status" value="8"/>
</dbReference>
<protein>
    <submittedName>
        <fullName evidence="4">Ankyrin repeat and SOCS box-containing 14</fullName>
    </submittedName>
</protein>
<dbReference type="PANTHER" id="PTHR24166">
    <property type="entry name" value="ROLLING PEBBLES, ISOFORM B"/>
    <property type="match status" value="1"/>
</dbReference>
<proteinExistence type="predicted"/>
<dbReference type="PRINTS" id="PR01415">
    <property type="entry name" value="ANKYRIN"/>
</dbReference>
<dbReference type="Proteomes" id="UP000000589">
    <property type="component" value="Chromosome 14"/>
</dbReference>
<dbReference type="Ensembl" id="ENSMUST00000239004.2">
    <property type="protein sequence ID" value="ENSMUSP00000159012.2"/>
    <property type="gene ID" value="ENSMUSG00000021898.18"/>
</dbReference>
<dbReference type="SUPFAM" id="SSF48403">
    <property type="entry name" value="Ankyrin repeat"/>
    <property type="match status" value="2"/>
</dbReference>
<reference evidence="4 6" key="2">
    <citation type="journal article" date="2011" name="PLoS Biol.">
        <title>Modernizing reference genome assemblies.</title>
        <authorList>
            <person name="Church D.M."/>
            <person name="Schneider V.A."/>
            <person name="Graves T."/>
            <person name="Auger K."/>
            <person name="Cunningham F."/>
            <person name="Bouk N."/>
            <person name="Chen H.C."/>
            <person name="Agarwala R."/>
            <person name="McLaren W.M."/>
            <person name="Ritchie G.R."/>
            <person name="Albracht D."/>
            <person name="Kremitzki M."/>
            <person name="Rock S."/>
            <person name="Kotkiewicz H."/>
            <person name="Kremitzki C."/>
            <person name="Wollam A."/>
            <person name="Trani L."/>
            <person name="Fulton L."/>
            <person name="Fulton R."/>
            <person name="Matthews L."/>
            <person name="Whitehead S."/>
            <person name="Chow W."/>
            <person name="Torrance J."/>
            <person name="Dunn M."/>
            <person name="Harden G."/>
            <person name="Threadgold G."/>
            <person name="Wood J."/>
            <person name="Collins J."/>
            <person name="Heath P."/>
            <person name="Griffiths G."/>
            <person name="Pelan S."/>
            <person name="Grafham D."/>
            <person name="Eichler E.E."/>
            <person name="Weinstock G."/>
            <person name="Mardis E.R."/>
            <person name="Wilson R.K."/>
            <person name="Howe K."/>
            <person name="Flicek P."/>
            <person name="Hubbard T."/>
        </authorList>
    </citation>
    <scope>NUCLEOTIDE SEQUENCE [LARGE SCALE GENOMIC DNA]</scope>
    <source>
        <strain evidence="4 6">C57BL/6J</strain>
    </source>
</reference>
<feature type="repeat" description="ANK" evidence="3">
    <location>
        <begin position="355"/>
        <end position="380"/>
    </location>
</feature>
<feature type="repeat" description="ANK" evidence="3">
    <location>
        <begin position="182"/>
        <end position="214"/>
    </location>
</feature>
<dbReference type="ExpressionAtlas" id="A0A5F8MPK4">
    <property type="expression patterns" value="baseline and differential"/>
</dbReference>
<dbReference type="PANTHER" id="PTHR24166:SF48">
    <property type="entry name" value="PROTEIN VAPYRIN"/>
    <property type="match status" value="1"/>
</dbReference>
<dbReference type="AGR" id="MGI:2655107"/>
<dbReference type="AlphaFoldDB" id="A0A5F8MPK4"/>
<reference evidence="4" key="3">
    <citation type="submission" date="2025-08" db="UniProtKB">
        <authorList>
            <consortium name="Ensembl"/>
        </authorList>
    </citation>
    <scope>IDENTIFICATION</scope>
    <source>
        <strain evidence="4">C57BL/6J</strain>
    </source>
</reference>
<dbReference type="InterPro" id="IPR036770">
    <property type="entry name" value="Ankyrin_rpt-contain_sf"/>
</dbReference>
<feature type="repeat" description="ANK" evidence="3">
    <location>
        <begin position="385"/>
        <end position="417"/>
    </location>
</feature>
<dbReference type="InterPro" id="IPR002110">
    <property type="entry name" value="Ankyrin_rpt"/>
</dbReference>
<gene>
    <name evidence="4 5" type="primary">Asb14</name>
</gene>
<feature type="repeat" description="ANK" evidence="3">
    <location>
        <begin position="215"/>
        <end position="247"/>
    </location>
</feature>
<reference evidence="4" key="4">
    <citation type="submission" date="2025-09" db="UniProtKB">
        <authorList>
            <consortium name="Ensembl"/>
        </authorList>
    </citation>
    <scope>IDENTIFICATION</scope>
    <source>
        <strain evidence="4">C57BL/6J</strain>
    </source>
</reference>
<dbReference type="GeneTree" id="ENSGT00940000156550"/>
<dbReference type="SMR" id="A0A5F8MPK4"/>
<accession>A0A5F8MPK4</accession>
<evidence type="ECO:0000256" key="3">
    <source>
        <dbReference type="PROSITE-ProRule" id="PRU00023"/>
    </source>
</evidence>
<dbReference type="CTD" id="142686"/>
<dbReference type="Antibodypedia" id="56010">
    <property type="antibodies" value="19 antibodies from 11 providers"/>
</dbReference>
<keyword evidence="6" id="KW-1185">Reference proteome</keyword>
<evidence type="ECO:0000256" key="2">
    <source>
        <dbReference type="ARBA" id="ARBA00023043"/>
    </source>
</evidence>
<dbReference type="MGI" id="MGI:2655107">
    <property type="gene designation" value="Asb14"/>
</dbReference>
<evidence type="ECO:0000256" key="1">
    <source>
        <dbReference type="ARBA" id="ARBA00022737"/>
    </source>
</evidence>
<feature type="repeat" description="ANK" evidence="3">
    <location>
        <begin position="313"/>
        <end position="345"/>
    </location>
</feature>
<dbReference type="RefSeq" id="NP_543132.4">
    <property type="nucleotide sequence ID" value="NM_080856.5"/>
</dbReference>
<organism evidence="4 6">
    <name type="scientific">Mus musculus</name>
    <name type="common">Mouse</name>
    <dbReference type="NCBI Taxonomy" id="10090"/>
    <lineage>
        <taxon>Eukaryota</taxon>
        <taxon>Metazoa</taxon>
        <taxon>Chordata</taxon>
        <taxon>Craniata</taxon>
        <taxon>Vertebrata</taxon>
        <taxon>Euteleostomi</taxon>
        <taxon>Mammalia</taxon>
        <taxon>Eutheria</taxon>
        <taxon>Euarchontoglires</taxon>
        <taxon>Glires</taxon>
        <taxon>Rodentia</taxon>
        <taxon>Myomorpha</taxon>
        <taxon>Muroidea</taxon>
        <taxon>Muridae</taxon>
        <taxon>Murinae</taxon>
        <taxon>Mus</taxon>
        <taxon>Mus</taxon>
    </lineage>
</organism>
<dbReference type="InterPro" id="IPR050889">
    <property type="entry name" value="Dendritic_Spine_Reg/Scaffold"/>
</dbReference>
<dbReference type="Gene3D" id="1.25.40.20">
    <property type="entry name" value="Ankyrin repeat-containing domain"/>
    <property type="match status" value="3"/>
</dbReference>
<feature type="repeat" description="ANK" evidence="3">
    <location>
        <begin position="149"/>
        <end position="181"/>
    </location>
</feature>
<dbReference type="PROSITE" id="PS50297">
    <property type="entry name" value="ANK_REP_REGION"/>
    <property type="match status" value="7"/>
</dbReference>
<sequence length="541" mass="59538">MDPSGSDEDADADFDTQVIIQQSLLDVYKPGIAQHTPEAARLHSFPSDDYKKIAEAIETGKEDALAGFAKYHPAFDEANGNGWLPLHKAAVQLNKNILEITMNASEPSTWERTTHNGETALFLAVSSSLLENAHFLLLKGCNPNAKTSEGNSPLLTAVLKDAYDMATLLISHGADVNLRCANERTALHEAAKLGRLDMVKLMLASGAYPDARSSYGFTPLALAAQGGHTGIMQLLLQKGADVHSQASDSSSVLLEAVRGGNPEAVSLLLEYGADANIPKSSGHLPIHVAADKGHFLALKVLVPVTDIAAIKKSGISPVHCAAAGAHPHCLELLIQAGFDVNFMLDQRIRKHYDDQRKSALYFAVSNGDLPSVKLLLSAGALPNQDPVNCLQIALRMGNYELISLLLRHGANVNYFCRVNPLHFPSALQYTLKDEVMLRMLLNYGYDTERCFDCPHGERVHRFCTFEGWTSTVIKDTMFCEVITLSWLQHLSGKVVRVMLDYVDQVQICSKLKAVLEKQRLWPEIHFILSEYRSHRKFLPKH</sequence>
<evidence type="ECO:0000313" key="6">
    <source>
        <dbReference type="Proteomes" id="UP000000589"/>
    </source>
</evidence>
<reference evidence="4 6" key="1">
    <citation type="journal article" date="2009" name="PLoS Biol.">
        <title>Lineage-specific biology revealed by a finished genome assembly of the mouse.</title>
        <authorList>
            <consortium name="Mouse Genome Sequencing Consortium"/>
            <person name="Church D.M."/>
            <person name="Goodstadt L."/>
            <person name="Hillier L.W."/>
            <person name="Zody M.C."/>
            <person name="Goldstein S."/>
            <person name="She X."/>
            <person name="Bult C.J."/>
            <person name="Agarwala R."/>
            <person name="Cherry J.L."/>
            <person name="DiCuccio M."/>
            <person name="Hlavina W."/>
            <person name="Kapustin Y."/>
            <person name="Meric P."/>
            <person name="Maglott D."/>
            <person name="Birtle Z."/>
            <person name="Marques A.C."/>
            <person name="Graves T."/>
            <person name="Zhou S."/>
            <person name="Teague B."/>
            <person name="Potamousis K."/>
            <person name="Churas C."/>
            <person name="Place M."/>
            <person name="Herschleb J."/>
            <person name="Runnheim R."/>
            <person name="Forrest D."/>
            <person name="Amos-Landgraf J."/>
            <person name="Schwartz D.C."/>
            <person name="Cheng Z."/>
            <person name="Lindblad-Toh K."/>
            <person name="Eichler E.E."/>
            <person name="Ponting C.P."/>
        </authorList>
    </citation>
    <scope>NUCLEOTIDE SEQUENCE [LARGE SCALE GENOMIC DNA]</scope>
    <source>
        <strain evidence="4 6">C57BL/6J</strain>
    </source>
</reference>
<name>A0A5F8MPK4_MOUSE</name>
<keyword evidence="2 3" id="KW-0040">ANK repeat</keyword>
<dbReference type="Bgee" id="ENSMUSG00000021898">
    <property type="expression patterns" value="Expressed in quadriceps femoris and 37 other cell types or tissues"/>
</dbReference>